<dbReference type="GO" id="GO:0048468">
    <property type="term" value="P:cell development"/>
    <property type="evidence" value="ECO:0007669"/>
    <property type="project" value="UniProtKB-ARBA"/>
</dbReference>
<keyword evidence="8 19" id="KW-0418">Kinase</keyword>
<dbReference type="InterPro" id="IPR011009">
    <property type="entry name" value="Kinase-like_dom_sf"/>
</dbReference>
<comment type="caution">
    <text evidence="17">Lacks conserved residue(s) required for the propagation of feature annotation.</text>
</comment>
<name>A0A6S7I2B3_PARCT</name>
<evidence type="ECO:0000256" key="7">
    <source>
        <dbReference type="ARBA" id="ARBA00022741"/>
    </source>
</evidence>
<evidence type="ECO:0000256" key="5">
    <source>
        <dbReference type="ARBA" id="ARBA00022692"/>
    </source>
</evidence>
<gene>
    <name evidence="19" type="ORF">PACLA_8A066861</name>
</gene>
<dbReference type="PROSITE" id="PS50853">
    <property type="entry name" value="FN3"/>
    <property type="match status" value="1"/>
</dbReference>
<dbReference type="GO" id="GO:0030182">
    <property type="term" value="P:neuron differentiation"/>
    <property type="evidence" value="ECO:0007669"/>
    <property type="project" value="UniProtKB-ARBA"/>
</dbReference>
<dbReference type="GO" id="GO:0043235">
    <property type="term" value="C:receptor complex"/>
    <property type="evidence" value="ECO:0007669"/>
    <property type="project" value="TreeGrafter"/>
</dbReference>
<dbReference type="SMART" id="SM00219">
    <property type="entry name" value="TyrKc"/>
    <property type="match status" value="1"/>
</dbReference>
<comment type="catalytic activity">
    <reaction evidence="16">
        <text>L-tyrosyl-[protein] + ATP = O-phospho-L-tyrosyl-[protein] + ADP + H(+)</text>
        <dbReference type="Rhea" id="RHEA:10596"/>
        <dbReference type="Rhea" id="RHEA-COMP:10136"/>
        <dbReference type="Rhea" id="RHEA-COMP:20101"/>
        <dbReference type="ChEBI" id="CHEBI:15378"/>
        <dbReference type="ChEBI" id="CHEBI:30616"/>
        <dbReference type="ChEBI" id="CHEBI:46858"/>
        <dbReference type="ChEBI" id="CHEBI:61978"/>
        <dbReference type="ChEBI" id="CHEBI:456216"/>
        <dbReference type="EC" id="2.7.10.1"/>
    </reaction>
</comment>
<dbReference type="SUPFAM" id="SSF56112">
    <property type="entry name" value="Protein kinase-like (PK-like)"/>
    <property type="match status" value="1"/>
</dbReference>
<dbReference type="InterPro" id="IPR050122">
    <property type="entry name" value="RTK"/>
</dbReference>
<dbReference type="GO" id="GO:0005524">
    <property type="term" value="F:ATP binding"/>
    <property type="evidence" value="ECO:0007669"/>
    <property type="project" value="UniProtKB-UniRule"/>
</dbReference>
<keyword evidence="11" id="KW-0472">Membrane</keyword>
<dbReference type="GO" id="GO:0004714">
    <property type="term" value="F:transmembrane receptor protein tyrosine kinase activity"/>
    <property type="evidence" value="ECO:0007669"/>
    <property type="project" value="UniProtKB-EC"/>
</dbReference>
<evidence type="ECO:0000256" key="3">
    <source>
        <dbReference type="ARBA" id="ARBA00011902"/>
    </source>
</evidence>
<dbReference type="InterPro" id="IPR017441">
    <property type="entry name" value="Protein_kinase_ATP_BS"/>
</dbReference>
<keyword evidence="15" id="KW-0325">Glycoprotein</keyword>
<dbReference type="EMBL" id="CACRXK020007029">
    <property type="protein sequence ID" value="CAB4011107.1"/>
    <property type="molecule type" value="Genomic_DNA"/>
</dbReference>
<dbReference type="SMART" id="SM00060">
    <property type="entry name" value="FN3"/>
    <property type="match status" value="1"/>
</dbReference>
<evidence type="ECO:0000256" key="10">
    <source>
        <dbReference type="ARBA" id="ARBA00022989"/>
    </source>
</evidence>
<evidence type="ECO:0000256" key="4">
    <source>
        <dbReference type="ARBA" id="ARBA00022679"/>
    </source>
</evidence>
<proteinExistence type="predicted"/>
<evidence type="ECO:0000256" key="1">
    <source>
        <dbReference type="ARBA" id="ARBA00004167"/>
    </source>
</evidence>
<evidence type="ECO:0000256" key="8">
    <source>
        <dbReference type="ARBA" id="ARBA00022777"/>
    </source>
</evidence>
<dbReference type="CDD" id="cd12087">
    <property type="entry name" value="TM_EGFR-like"/>
    <property type="match status" value="1"/>
</dbReference>
<dbReference type="GO" id="GO:0050793">
    <property type="term" value="P:regulation of developmental process"/>
    <property type="evidence" value="ECO:0007669"/>
    <property type="project" value="UniProtKB-ARBA"/>
</dbReference>
<dbReference type="FunFam" id="1.10.510.10:FF:001512">
    <property type="entry name" value="Receptor tyrosine-protein kinase erbB-2"/>
    <property type="match status" value="1"/>
</dbReference>
<dbReference type="PANTHER" id="PTHR24416">
    <property type="entry name" value="TYROSINE-PROTEIN KINASE RECEPTOR"/>
    <property type="match status" value="1"/>
</dbReference>
<dbReference type="Pfam" id="PF07714">
    <property type="entry name" value="PK_Tyr_Ser-Thr"/>
    <property type="match status" value="1"/>
</dbReference>
<dbReference type="Pfam" id="PF00041">
    <property type="entry name" value="fn3"/>
    <property type="match status" value="1"/>
</dbReference>
<sequence>MLLLFLLLLLLRCSFAIADADFVVLAVYVDPACMLVAVVVTQTNCNFLNILFTDGTNQCSKDKLEVADDSVLDFMCGESSSGSPDTFNEGDVSFHFTTDGSGSGSGFILTYKLVDKPVSIPSSPRSARVIVEGNSLTVSWLPPEYPYGEIKHYIVSWRRSNRNEIYMKENVTSSPFVIKYLDEFTSYSVKIQAVNIVGFGNSSDPVLAETQTTQAEPSDDKSSNAGLTAGAVIGAILFVILVLIVLFILRRKILKRRHSESVREFHSSRLERQNNVDALQPAPKKPESQPNATAQADSLNVLEINLGKGKFGVVKQGLLTTGESEPEAVAVKMLKDGASESDLSDLVSELNILKEINKIPHPNVIRFIGGCLIAEKLHVVIEFCPGGNLRNFLLNSRVYPSPENSSNYVNMTSTLNHRQLLKIAVDISNGMVHISSQKFVHRDLAARNILIGEDNMAKVSDFGLARDISGAEEYIRNNQNLLPVKWMALENLLHGCFTAASDVWSYGILLHEIVTLGEEPYKNIPPHNIAIHVGSGCRMSQPSQCSDEFIITKIKMAENTHQAFFKQNIESLLNFVKLQNSHAMFKRAEAP</sequence>
<evidence type="ECO:0000256" key="14">
    <source>
        <dbReference type="ARBA" id="ARBA00023170"/>
    </source>
</evidence>
<keyword evidence="14 19" id="KW-0675">Receptor</keyword>
<evidence type="ECO:0000256" key="11">
    <source>
        <dbReference type="ARBA" id="ARBA00023136"/>
    </source>
</evidence>
<dbReference type="Proteomes" id="UP001152795">
    <property type="component" value="Unassembled WGS sequence"/>
</dbReference>
<accession>A0A6S7I2B3</accession>
<evidence type="ECO:0000256" key="2">
    <source>
        <dbReference type="ARBA" id="ARBA00004308"/>
    </source>
</evidence>
<dbReference type="GO" id="GO:0012505">
    <property type="term" value="C:endomembrane system"/>
    <property type="evidence" value="ECO:0007669"/>
    <property type="project" value="UniProtKB-SubCell"/>
</dbReference>
<dbReference type="Gene3D" id="3.30.200.20">
    <property type="entry name" value="Phosphorylase Kinase, domain 1"/>
    <property type="match status" value="1"/>
</dbReference>
<dbReference type="InterPro" id="IPR020635">
    <property type="entry name" value="Tyr_kinase_cat_dom"/>
</dbReference>
<dbReference type="SUPFAM" id="SSF49265">
    <property type="entry name" value="Fibronectin type III"/>
    <property type="match status" value="1"/>
</dbReference>
<dbReference type="CDD" id="cd00192">
    <property type="entry name" value="PTKc"/>
    <property type="match status" value="1"/>
</dbReference>
<dbReference type="SUPFAM" id="SSF49854">
    <property type="entry name" value="Spermadhesin, CUB domain"/>
    <property type="match status" value="1"/>
</dbReference>
<feature type="binding site" evidence="18">
    <location>
        <position position="332"/>
    </location>
    <ligand>
        <name>ATP</name>
        <dbReference type="ChEBI" id="CHEBI:30616"/>
    </ligand>
</feature>
<keyword evidence="5" id="KW-0812">Transmembrane</keyword>
<dbReference type="InterPro" id="IPR035914">
    <property type="entry name" value="Sperma_CUB_dom_sf"/>
</dbReference>
<dbReference type="EC" id="2.7.10.1" evidence="3"/>
<dbReference type="PROSITE" id="PS50011">
    <property type="entry name" value="PROTEIN_KINASE_DOM"/>
    <property type="match status" value="1"/>
</dbReference>
<organism evidence="19 20">
    <name type="scientific">Paramuricea clavata</name>
    <name type="common">Red gorgonian</name>
    <name type="synonym">Violescent sea-whip</name>
    <dbReference type="NCBI Taxonomy" id="317549"/>
    <lineage>
        <taxon>Eukaryota</taxon>
        <taxon>Metazoa</taxon>
        <taxon>Cnidaria</taxon>
        <taxon>Anthozoa</taxon>
        <taxon>Octocorallia</taxon>
        <taxon>Malacalcyonacea</taxon>
        <taxon>Plexauridae</taxon>
        <taxon>Paramuricea</taxon>
    </lineage>
</organism>
<dbReference type="Gene3D" id="2.60.40.10">
    <property type="entry name" value="Immunoglobulins"/>
    <property type="match status" value="1"/>
</dbReference>
<keyword evidence="10" id="KW-1133">Transmembrane helix</keyword>
<dbReference type="PROSITE" id="PS01180">
    <property type="entry name" value="CUB"/>
    <property type="match status" value="1"/>
</dbReference>
<dbReference type="PANTHER" id="PTHR24416:SF622">
    <property type="entry name" value="PROTEIN KINASE DOMAIN-CONTAINING PROTEIN"/>
    <property type="match status" value="1"/>
</dbReference>
<dbReference type="AlphaFoldDB" id="A0A6S7I2B3"/>
<dbReference type="InterPro" id="IPR000859">
    <property type="entry name" value="CUB_dom"/>
</dbReference>
<keyword evidence="6" id="KW-0677">Repeat</keyword>
<dbReference type="OrthoDB" id="5961875at2759"/>
<dbReference type="InterPro" id="IPR036116">
    <property type="entry name" value="FN3_sf"/>
</dbReference>
<comment type="caution">
    <text evidence="19">The sequence shown here is derived from an EMBL/GenBank/DDBJ whole genome shotgun (WGS) entry which is preliminary data.</text>
</comment>
<dbReference type="GO" id="GO:0007169">
    <property type="term" value="P:cell surface receptor protein tyrosine kinase signaling pathway"/>
    <property type="evidence" value="ECO:0007669"/>
    <property type="project" value="TreeGrafter"/>
</dbReference>
<feature type="disulfide bond" evidence="17">
    <location>
        <begin position="59"/>
        <end position="76"/>
    </location>
</feature>
<evidence type="ECO:0000256" key="13">
    <source>
        <dbReference type="ARBA" id="ARBA00023157"/>
    </source>
</evidence>
<reference evidence="19" key="1">
    <citation type="submission" date="2020-04" db="EMBL/GenBank/DDBJ databases">
        <authorList>
            <person name="Alioto T."/>
            <person name="Alioto T."/>
            <person name="Gomez Garrido J."/>
        </authorList>
    </citation>
    <scope>NUCLEOTIDE SEQUENCE</scope>
    <source>
        <strain evidence="19">A484AB</strain>
    </source>
</reference>
<evidence type="ECO:0000256" key="15">
    <source>
        <dbReference type="ARBA" id="ARBA00023180"/>
    </source>
</evidence>
<dbReference type="PROSITE" id="PS00107">
    <property type="entry name" value="PROTEIN_KINASE_ATP"/>
    <property type="match status" value="1"/>
</dbReference>
<dbReference type="InterPro" id="IPR001245">
    <property type="entry name" value="Ser-Thr/Tyr_kinase_cat_dom"/>
</dbReference>
<keyword evidence="12" id="KW-0829">Tyrosine-protein kinase</keyword>
<dbReference type="InterPro" id="IPR008266">
    <property type="entry name" value="Tyr_kinase_AS"/>
</dbReference>
<evidence type="ECO:0000256" key="6">
    <source>
        <dbReference type="ARBA" id="ARBA00022737"/>
    </source>
</evidence>
<dbReference type="InterPro" id="IPR000719">
    <property type="entry name" value="Prot_kinase_dom"/>
</dbReference>
<keyword evidence="9 18" id="KW-0067">ATP-binding</keyword>
<dbReference type="PROSITE" id="PS00109">
    <property type="entry name" value="PROTEIN_KINASE_TYR"/>
    <property type="match status" value="1"/>
</dbReference>
<dbReference type="InterPro" id="IPR013783">
    <property type="entry name" value="Ig-like_fold"/>
</dbReference>
<comment type="subcellular location">
    <subcellularLocation>
        <location evidence="2">Endomembrane system</location>
    </subcellularLocation>
    <subcellularLocation>
        <location evidence="1">Membrane</location>
        <topology evidence="1">Single-pass membrane protein</topology>
    </subcellularLocation>
</comment>
<keyword evidence="7 18" id="KW-0547">Nucleotide-binding</keyword>
<keyword evidence="13 17" id="KW-1015">Disulfide bond</keyword>
<protein>
    <recommendedName>
        <fullName evidence="3">receptor protein-tyrosine kinase</fullName>
        <ecNumber evidence="3">2.7.10.1</ecNumber>
    </recommendedName>
</protein>
<evidence type="ECO:0000256" key="9">
    <source>
        <dbReference type="ARBA" id="ARBA00022840"/>
    </source>
</evidence>
<keyword evidence="20" id="KW-1185">Reference proteome</keyword>
<evidence type="ECO:0000256" key="12">
    <source>
        <dbReference type="ARBA" id="ARBA00023137"/>
    </source>
</evidence>
<dbReference type="GO" id="GO:0005886">
    <property type="term" value="C:plasma membrane"/>
    <property type="evidence" value="ECO:0007669"/>
    <property type="project" value="TreeGrafter"/>
</dbReference>
<keyword evidence="4" id="KW-0808">Transferase</keyword>
<evidence type="ECO:0000256" key="18">
    <source>
        <dbReference type="PROSITE-ProRule" id="PRU10141"/>
    </source>
</evidence>
<evidence type="ECO:0000313" key="20">
    <source>
        <dbReference type="Proteomes" id="UP001152795"/>
    </source>
</evidence>
<evidence type="ECO:0000256" key="17">
    <source>
        <dbReference type="PROSITE-ProRule" id="PRU00059"/>
    </source>
</evidence>
<dbReference type="PRINTS" id="PR00109">
    <property type="entry name" value="TYRKINASE"/>
</dbReference>
<feature type="non-terminal residue" evidence="19">
    <location>
        <position position="1"/>
    </location>
</feature>
<dbReference type="Gene3D" id="2.60.120.290">
    <property type="entry name" value="Spermadhesin, CUB domain"/>
    <property type="match status" value="1"/>
</dbReference>
<dbReference type="CDD" id="cd00063">
    <property type="entry name" value="FN3"/>
    <property type="match status" value="1"/>
</dbReference>
<evidence type="ECO:0000256" key="16">
    <source>
        <dbReference type="ARBA" id="ARBA00051243"/>
    </source>
</evidence>
<evidence type="ECO:0000313" key="19">
    <source>
        <dbReference type="EMBL" id="CAB4011107.1"/>
    </source>
</evidence>
<dbReference type="Gene3D" id="1.10.510.10">
    <property type="entry name" value="Transferase(Phosphotransferase) domain 1"/>
    <property type="match status" value="1"/>
</dbReference>
<dbReference type="InterPro" id="IPR003961">
    <property type="entry name" value="FN3_dom"/>
</dbReference>